<dbReference type="GO" id="GO:0051087">
    <property type="term" value="F:protein-folding chaperone binding"/>
    <property type="evidence" value="ECO:0007669"/>
    <property type="project" value="InterPro"/>
</dbReference>
<evidence type="ECO:0000256" key="1">
    <source>
        <dbReference type="ARBA" id="ARBA00006817"/>
    </source>
</evidence>
<accession>A0AAD9FLW8</accession>
<evidence type="ECO:0000256" key="3">
    <source>
        <dbReference type="SAM" id="Phobius"/>
    </source>
</evidence>
<sequence length="403" mass="43351">MGEIITNVEHKPLTAYQQTYHWRNKNCAPWAQEWIKKSLPGLKVDSGDVHAEIVKVTSVTGDCDLGQRKGKLLTIYDLAVEAQWVGKAGEEEVKGTVKVPEVSHEAIDGLSDYEYTFALTSDASDAATAVLAIVKKSFPDVLSAKFNELRPALLEVHGAPDGTTPGGSGASTPASYTPAPPASTAKVEPKKQEGKEEKKGPIVTGKAVEVSAELQASAEDLWGLLTEESKIPMWSRSAAQIKMDVGSTYSLFGGNVTGQIKEVKKPELLVQSWQTKSPGWPKDHFGTMKLVLDQGESSTKATFTLEGVPAGLESDIEKAIDAFYIRGLKQMGLVLSSSSRSYTTFTSSKTPLSKAHPSRPKSTRQRRKPSEPEGITTSQILGGAVAFGLGAVFVGLVWNSFSR</sequence>
<name>A0AAD9FLW8_PAPLA</name>
<dbReference type="SUPFAM" id="SSF103111">
    <property type="entry name" value="Activator of Hsp90 ATPase, Aha1"/>
    <property type="match status" value="1"/>
</dbReference>
<reference evidence="5" key="1">
    <citation type="submission" date="2023-02" db="EMBL/GenBank/DDBJ databases">
        <title>Identification and recombinant expression of a fungal hydrolase from Papiliotrema laurentii that hydrolyzes apple cutin and clears colloidal polyester polyurethane.</title>
        <authorList>
            <consortium name="DOE Joint Genome Institute"/>
            <person name="Roman V.A."/>
            <person name="Bojanowski C."/>
            <person name="Crable B.R."/>
            <person name="Wagner D.N."/>
            <person name="Hung C.S."/>
            <person name="Nadeau L.J."/>
            <person name="Schratz L."/>
            <person name="Haridas S."/>
            <person name="Pangilinan J."/>
            <person name="Lipzen A."/>
            <person name="Na H."/>
            <person name="Yan M."/>
            <person name="Ng V."/>
            <person name="Grigoriev I.V."/>
            <person name="Spatafora J.W."/>
            <person name="Barlow D."/>
            <person name="Biffinger J."/>
            <person name="Kelley-Loughnane N."/>
            <person name="Varaljay V.A."/>
            <person name="Crookes-Goodson W.J."/>
        </authorList>
    </citation>
    <scope>NUCLEOTIDE SEQUENCE</scope>
    <source>
        <strain evidence="5">5307AH</strain>
    </source>
</reference>
<dbReference type="Proteomes" id="UP001182556">
    <property type="component" value="Unassembled WGS sequence"/>
</dbReference>
<evidence type="ECO:0000256" key="2">
    <source>
        <dbReference type="SAM" id="MobiDB-lite"/>
    </source>
</evidence>
<dbReference type="Pfam" id="PF08327">
    <property type="entry name" value="AHSA1"/>
    <property type="match status" value="1"/>
</dbReference>
<dbReference type="InterPro" id="IPR015310">
    <property type="entry name" value="AHSA1-like_N"/>
</dbReference>
<evidence type="ECO:0000259" key="4">
    <source>
        <dbReference type="SMART" id="SM01000"/>
    </source>
</evidence>
<feature type="compositionally biased region" description="Basic residues" evidence="2">
    <location>
        <begin position="356"/>
        <end position="367"/>
    </location>
</feature>
<feature type="transmembrane region" description="Helical" evidence="3">
    <location>
        <begin position="380"/>
        <end position="401"/>
    </location>
</feature>
<dbReference type="InterPro" id="IPR013538">
    <property type="entry name" value="ASHA1/2-like_C"/>
</dbReference>
<comment type="caution">
    <text evidence="5">The sequence shown here is derived from an EMBL/GenBank/DDBJ whole genome shotgun (WGS) entry which is preliminary data.</text>
</comment>
<dbReference type="Gene3D" id="3.30.530.20">
    <property type="match status" value="1"/>
</dbReference>
<dbReference type="GO" id="GO:0005829">
    <property type="term" value="C:cytosol"/>
    <property type="evidence" value="ECO:0007669"/>
    <property type="project" value="TreeGrafter"/>
</dbReference>
<dbReference type="Pfam" id="PF09229">
    <property type="entry name" value="Aha1_N"/>
    <property type="match status" value="1"/>
</dbReference>
<evidence type="ECO:0000313" key="6">
    <source>
        <dbReference type="Proteomes" id="UP001182556"/>
    </source>
</evidence>
<dbReference type="PANTHER" id="PTHR13009:SF22">
    <property type="entry name" value="LD43819P"/>
    <property type="match status" value="1"/>
</dbReference>
<feature type="domain" description="Activator of Hsp90 ATPase AHSA1-like N-terminal" evidence="4">
    <location>
        <begin position="24"/>
        <end position="159"/>
    </location>
</feature>
<dbReference type="EMBL" id="JAODAN010000005">
    <property type="protein sequence ID" value="KAK1924145.1"/>
    <property type="molecule type" value="Genomic_DNA"/>
</dbReference>
<dbReference type="AlphaFoldDB" id="A0AAD9FLW8"/>
<dbReference type="Gene3D" id="3.15.10.20">
    <property type="entry name" value="Activator of Hsp90 ATPase Aha1, N-terminal domain"/>
    <property type="match status" value="1"/>
</dbReference>
<dbReference type="SMART" id="SM01000">
    <property type="entry name" value="Aha1_N"/>
    <property type="match status" value="1"/>
</dbReference>
<dbReference type="InterPro" id="IPR023393">
    <property type="entry name" value="START-like_dom_sf"/>
</dbReference>
<protein>
    <submittedName>
        <fullName evidence="5">Activator of Hsp90 ATPase</fullName>
    </submittedName>
</protein>
<gene>
    <name evidence="5" type="ORF">DB88DRAFT_489228</name>
</gene>
<comment type="similarity">
    <text evidence="1">Belongs to the AHA1 family.</text>
</comment>
<feature type="region of interest" description="Disordered" evidence="2">
    <location>
        <begin position="344"/>
        <end position="376"/>
    </location>
</feature>
<evidence type="ECO:0000313" key="5">
    <source>
        <dbReference type="EMBL" id="KAK1924145.1"/>
    </source>
</evidence>
<feature type="region of interest" description="Disordered" evidence="2">
    <location>
        <begin position="157"/>
        <end position="202"/>
    </location>
</feature>
<feature type="compositionally biased region" description="Basic and acidic residues" evidence="2">
    <location>
        <begin position="187"/>
        <end position="200"/>
    </location>
</feature>
<keyword evidence="3" id="KW-0812">Transmembrane</keyword>
<dbReference type="GO" id="GO:0001671">
    <property type="term" value="F:ATPase activator activity"/>
    <property type="evidence" value="ECO:0007669"/>
    <property type="project" value="InterPro"/>
</dbReference>
<dbReference type="InterPro" id="IPR036338">
    <property type="entry name" value="Aha1"/>
</dbReference>
<dbReference type="SUPFAM" id="SSF55961">
    <property type="entry name" value="Bet v1-like"/>
    <property type="match status" value="1"/>
</dbReference>
<keyword evidence="3" id="KW-1133">Transmembrane helix</keyword>
<feature type="compositionally biased region" description="Low complexity" evidence="2">
    <location>
        <begin position="170"/>
        <end position="186"/>
    </location>
</feature>
<dbReference type="GO" id="GO:0006457">
    <property type="term" value="P:protein folding"/>
    <property type="evidence" value="ECO:0007669"/>
    <property type="project" value="TreeGrafter"/>
</dbReference>
<proteinExistence type="inferred from homology"/>
<organism evidence="5 6">
    <name type="scientific">Papiliotrema laurentii</name>
    <name type="common">Cryptococcus laurentii</name>
    <dbReference type="NCBI Taxonomy" id="5418"/>
    <lineage>
        <taxon>Eukaryota</taxon>
        <taxon>Fungi</taxon>
        <taxon>Dikarya</taxon>
        <taxon>Basidiomycota</taxon>
        <taxon>Agaricomycotina</taxon>
        <taxon>Tremellomycetes</taxon>
        <taxon>Tremellales</taxon>
        <taxon>Rhynchogastremaceae</taxon>
        <taxon>Papiliotrema</taxon>
    </lineage>
</organism>
<keyword evidence="6" id="KW-1185">Reference proteome</keyword>
<dbReference type="PANTHER" id="PTHR13009">
    <property type="entry name" value="HEAT SHOCK PROTEIN 90 HSP90 CO-CHAPERONE AHA-1"/>
    <property type="match status" value="1"/>
</dbReference>
<keyword evidence="3" id="KW-0472">Membrane</keyword>